<evidence type="ECO:0008006" key="4">
    <source>
        <dbReference type="Google" id="ProtNLM"/>
    </source>
</evidence>
<proteinExistence type="predicted"/>
<keyword evidence="1" id="KW-0732">Signal</keyword>
<accession>A0A511UTR3</accession>
<dbReference type="EMBL" id="BJXW01000004">
    <property type="protein sequence ID" value="GEN29989.1"/>
    <property type="molecule type" value="Genomic_DNA"/>
</dbReference>
<reference evidence="2 3" key="1">
    <citation type="submission" date="2019-07" db="EMBL/GenBank/DDBJ databases">
        <title>Whole genome shotgun sequence of Cerasibacillus quisquiliarum NBRC 102429.</title>
        <authorList>
            <person name="Hosoyama A."/>
            <person name="Uohara A."/>
            <person name="Ohji S."/>
            <person name="Ichikawa N."/>
        </authorList>
    </citation>
    <scope>NUCLEOTIDE SEQUENCE [LARGE SCALE GENOMIC DNA]</scope>
    <source>
        <strain evidence="2 3">NBRC 102429</strain>
    </source>
</reference>
<protein>
    <recommendedName>
        <fullName evidence="4">DUF5067 domain-containing protein</fullName>
    </recommendedName>
</protein>
<keyword evidence="3" id="KW-1185">Reference proteome</keyword>
<evidence type="ECO:0000313" key="2">
    <source>
        <dbReference type="EMBL" id="GEN29989.1"/>
    </source>
</evidence>
<sequence>MKRVLFALCSIFLVIFLTACTGTDPDESLVEVEVDRIQQTSLAPYLGTISFDMKDTRREGDYYYLNYTIMANAKDEFAELSLAEINDVMKTSLNELGYEAFDCGAKRAKCTIYNIVVNVGGNKYEIGQFDKTVKMNGNPYEDDTEDE</sequence>
<organism evidence="2 3">
    <name type="scientific">Cerasibacillus quisquiliarum</name>
    <dbReference type="NCBI Taxonomy" id="227865"/>
    <lineage>
        <taxon>Bacteria</taxon>
        <taxon>Bacillati</taxon>
        <taxon>Bacillota</taxon>
        <taxon>Bacilli</taxon>
        <taxon>Bacillales</taxon>
        <taxon>Bacillaceae</taxon>
        <taxon>Cerasibacillus</taxon>
    </lineage>
</organism>
<comment type="caution">
    <text evidence="2">The sequence shown here is derived from an EMBL/GenBank/DDBJ whole genome shotgun (WGS) entry which is preliminary data.</text>
</comment>
<dbReference type="OrthoDB" id="9840852at2"/>
<evidence type="ECO:0000313" key="3">
    <source>
        <dbReference type="Proteomes" id="UP000321491"/>
    </source>
</evidence>
<dbReference type="RefSeq" id="WP_146934701.1">
    <property type="nucleotide sequence ID" value="NZ_BJXW01000004.1"/>
</dbReference>
<dbReference type="AlphaFoldDB" id="A0A511UTR3"/>
<evidence type="ECO:0000256" key="1">
    <source>
        <dbReference type="SAM" id="SignalP"/>
    </source>
</evidence>
<dbReference type="PROSITE" id="PS51257">
    <property type="entry name" value="PROKAR_LIPOPROTEIN"/>
    <property type="match status" value="1"/>
</dbReference>
<feature type="chain" id="PRO_5021999843" description="DUF5067 domain-containing protein" evidence="1">
    <location>
        <begin position="20"/>
        <end position="147"/>
    </location>
</feature>
<gene>
    <name evidence="2" type="ORF">CQU01_02270</name>
</gene>
<dbReference type="Proteomes" id="UP000321491">
    <property type="component" value="Unassembled WGS sequence"/>
</dbReference>
<feature type="signal peptide" evidence="1">
    <location>
        <begin position="1"/>
        <end position="19"/>
    </location>
</feature>
<name>A0A511UTR3_9BACI</name>